<proteinExistence type="predicted"/>
<sequence length="66" mass="7141">KVVMKILDLVAADYAHSRNADAISKVARDAWKAKGPSDVDYRVMVETAKNNGELSGSLIESGCDYP</sequence>
<feature type="non-terminal residue" evidence="1">
    <location>
        <position position="1"/>
    </location>
</feature>
<dbReference type="EMBL" id="JAUUIA010000235">
    <property type="protein sequence ID" value="MDP0971037.1"/>
    <property type="molecule type" value="Genomic_DNA"/>
</dbReference>
<protein>
    <submittedName>
        <fullName evidence="1">Uncharacterized protein</fullName>
    </submittedName>
</protein>
<organism evidence="1 2">
    <name type="scientific">Klebsiella pneumoniae</name>
    <dbReference type="NCBI Taxonomy" id="573"/>
    <lineage>
        <taxon>Bacteria</taxon>
        <taxon>Pseudomonadati</taxon>
        <taxon>Pseudomonadota</taxon>
        <taxon>Gammaproteobacteria</taxon>
        <taxon>Enterobacterales</taxon>
        <taxon>Enterobacteriaceae</taxon>
        <taxon>Klebsiella/Raoultella group</taxon>
        <taxon>Klebsiella</taxon>
        <taxon>Klebsiella pneumoniae complex</taxon>
    </lineage>
</organism>
<dbReference type="Proteomes" id="UP001244490">
    <property type="component" value="Unassembled WGS sequence"/>
</dbReference>
<evidence type="ECO:0000313" key="1">
    <source>
        <dbReference type="EMBL" id="MDP0971037.1"/>
    </source>
</evidence>
<evidence type="ECO:0000313" key="2">
    <source>
        <dbReference type="Proteomes" id="UP001244490"/>
    </source>
</evidence>
<name>A0AAW8API2_KLEPN</name>
<comment type="caution">
    <text evidence="1">The sequence shown here is derived from an EMBL/GenBank/DDBJ whole genome shotgun (WGS) entry which is preliminary data.</text>
</comment>
<dbReference type="AlphaFoldDB" id="A0AAW8API2"/>
<accession>A0AAW8API2</accession>
<gene>
    <name evidence="1" type="ORF">Q6294_29265</name>
</gene>
<reference evidence="1" key="1">
    <citation type="submission" date="2023-07" db="EMBL/GenBank/DDBJ databases">
        <authorList>
            <person name="Peng Z."/>
        </authorList>
    </citation>
    <scope>NUCLEOTIDE SEQUENCE</scope>
    <source>
        <strain evidence="1">KP219</strain>
    </source>
</reference>